<dbReference type="EMBL" id="CAADJE010000024">
    <property type="protein sequence ID" value="VFS70293.1"/>
    <property type="molecule type" value="Genomic_DNA"/>
</dbReference>
<gene>
    <name evidence="2" type="ORF">NCTC12998_03789</name>
</gene>
<proteinExistence type="predicted"/>
<reference evidence="2 3" key="1">
    <citation type="submission" date="2019-03" db="EMBL/GenBank/DDBJ databases">
        <authorList>
            <consortium name="Pathogen Informatics"/>
        </authorList>
    </citation>
    <scope>NUCLEOTIDE SEQUENCE [LARGE SCALE GENOMIC DNA]</scope>
    <source>
        <strain evidence="2 3">NCTC12998</strain>
    </source>
</reference>
<accession>A0A485BDE8</accession>
<sequence length="84" mass="8922">MWPGAAAQMFGHLPGFFQQLLGITHHLRVSTQHHVAGIGVHRQANGLFQGAGVDKKRNPSGQRTGGGFTAHDGLNPQLSAIALF</sequence>
<dbReference type="Proteomes" id="UP000345637">
    <property type="component" value="Unassembled WGS sequence"/>
</dbReference>
<evidence type="ECO:0000313" key="2">
    <source>
        <dbReference type="EMBL" id="VFS70293.1"/>
    </source>
</evidence>
<name>A0A485BDE8_RAOPL</name>
<protein>
    <submittedName>
        <fullName evidence="2">Uncharacterized protein</fullName>
    </submittedName>
</protein>
<evidence type="ECO:0000313" key="3">
    <source>
        <dbReference type="Proteomes" id="UP000345637"/>
    </source>
</evidence>
<evidence type="ECO:0000256" key="1">
    <source>
        <dbReference type="SAM" id="MobiDB-lite"/>
    </source>
</evidence>
<feature type="region of interest" description="Disordered" evidence="1">
    <location>
        <begin position="50"/>
        <end position="70"/>
    </location>
</feature>
<organism evidence="2 3">
    <name type="scientific">Raoultella planticola</name>
    <name type="common">Klebsiella planticola</name>
    <dbReference type="NCBI Taxonomy" id="575"/>
    <lineage>
        <taxon>Bacteria</taxon>
        <taxon>Pseudomonadati</taxon>
        <taxon>Pseudomonadota</taxon>
        <taxon>Gammaproteobacteria</taxon>
        <taxon>Enterobacterales</taxon>
        <taxon>Enterobacteriaceae</taxon>
        <taxon>Klebsiella/Raoultella group</taxon>
        <taxon>Raoultella</taxon>
    </lineage>
</organism>
<dbReference type="AlphaFoldDB" id="A0A485BDE8"/>